<feature type="domain" description="ParB-like N-terminal" evidence="2">
    <location>
        <begin position="28"/>
        <end position="132"/>
    </location>
</feature>
<sequence length="754" mass="81324">MTSPKATPKSTPKTAASTAARIVLTEAVAIPFDKLALSQANVRRIAQGMSIEDLAEDIARRGLLQSLSVRPILDAAGQETGRYEVPAGGRRYRALEHLVKTRRMAKGVKVPCIVRPADSPISATEDSMAENAMREALHPLDQFRAFKALADAGMPPADIAARFFVTETIVRQRLRLAGISPVLLDAYAAGELTLECLMAFSVTEDAERQVKVWEALCRRGGVSAWSIRQALTERTVSVGDARAVFVGEEAYIAAGGTVLRDLFAERGDGWFQDAALLDRLAEAKLAEFSQSVAAEGWKWIEVQLSLGHSRTYGLRTLRTRSELSEAEQEAFEAAVEEFDSLNDQYGYGEEIPADVAERLATLESEIAEYEARAAIYHPADIAIAGAFVSLDYDGRPMVRRGYVRPEDEPVAAPEGEAATETGGASSEADAVGAGSPEADGRTVRPEPSVMRAIITIGGGSAASSPTAEPEETDRPLSEQHRTELTSYRTIALREALADDPEAAFIAVLHAMVIRVIVNGYRTGSCLEVSTTSSRVDHTVQGLDAFRPATSLDARREAWAKRLPEEHGSIWDFLVDLAPETRTELFALCAGLSVNAMHAPYDRRPEALPHADRLAQLVGLDMTRDWTPTAANYFGRVTKTRILAAIREAKGEDTARLLEGLKKGDMAREAERLMAGSGWLPELLRTPGLDAEATGPAESTESDEPATEEEAVLPAFLADGTEAGSEPSEPLPPFLDGADGRADGDPDRGYAIAAE</sequence>
<accession>A0ABV0A5R2</accession>
<dbReference type="SMART" id="SM00470">
    <property type="entry name" value="ParB"/>
    <property type="match status" value="1"/>
</dbReference>
<keyword evidence="4" id="KW-1185">Reference proteome</keyword>
<dbReference type="PANTHER" id="PTHR33375:SF7">
    <property type="entry name" value="CHROMOSOME 2-PARTITIONING PROTEIN PARB-RELATED"/>
    <property type="match status" value="1"/>
</dbReference>
<dbReference type="RefSeq" id="WP_298963654.1">
    <property type="nucleotide sequence ID" value="NZ_JAQYXP010000007.1"/>
</dbReference>
<protein>
    <submittedName>
        <fullName evidence="3">ParB/RepB/Spo0J family partition protein</fullName>
    </submittedName>
</protein>
<evidence type="ECO:0000256" key="1">
    <source>
        <dbReference type="SAM" id="MobiDB-lite"/>
    </source>
</evidence>
<gene>
    <name evidence="3" type="ORF">PUR29_35730</name>
</gene>
<feature type="compositionally biased region" description="Basic and acidic residues" evidence="1">
    <location>
        <begin position="737"/>
        <end position="747"/>
    </location>
</feature>
<dbReference type="Gene3D" id="1.10.10.2830">
    <property type="match status" value="1"/>
</dbReference>
<dbReference type="Proteomes" id="UP001407347">
    <property type="component" value="Unassembled WGS sequence"/>
</dbReference>
<feature type="region of interest" description="Disordered" evidence="1">
    <location>
        <begin position="688"/>
        <end position="754"/>
    </location>
</feature>
<evidence type="ECO:0000313" key="3">
    <source>
        <dbReference type="EMBL" id="MEN3238791.1"/>
    </source>
</evidence>
<feature type="region of interest" description="Disordered" evidence="1">
    <location>
        <begin position="404"/>
        <end position="482"/>
    </location>
</feature>
<dbReference type="PANTHER" id="PTHR33375">
    <property type="entry name" value="CHROMOSOME-PARTITIONING PROTEIN PARB-RELATED"/>
    <property type="match status" value="1"/>
</dbReference>
<feature type="compositionally biased region" description="Basic and acidic residues" evidence="1">
    <location>
        <begin position="472"/>
        <end position="482"/>
    </location>
</feature>
<organism evidence="3 4">
    <name type="scientific">Methylobacterium ajmalii</name>
    <dbReference type="NCBI Taxonomy" id="2738439"/>
    <lineage>
        <taxon>Bacteria</taxon>
        <taxon>Pseudomonadati</taxon>
        <taxon>Pseudomonadota</taxon>
        <taxon>Alphaproteobacteria</taxon>
        <taxon>Hyphomicrobiales</taxon>
        <taxon>Methylobacteriaceae</taxon>
        <taxon>Methylobacterium</taxon>
    </lineage>
</organism>
<comment type="caution">
    <text evidence="3">The sequence shown here is derived from an EMBL/GenBank/DDBJ whole genome shotgun (WGS) entry which is preliminary data.</text>
</comment>
<feature type="compositionally biased region" description="Low complexity" evidence="1">
    <location>
        <begin position="410"/>
        <end position="428"/>
    </location>
</feature>
<dbReference type="SUPFAM" id="SSF109709">
    <property type="entry name" value="KorB DNA-binding domain-like"/>
    <property type="match status" value="1"/>
</dbReference>
<dbReference type="Gene3D" id="3.90.1530.30">
    <property type="match status" value="1"/>
</dbReference>
<reference evidence="3 4" key="1">
    <citation type="journal article" date="2023" name="PLoS ONE">
        <title>Complete genome assembly of Hawai'i environmental nontuberculous mycobacteria reveals unexpected co-isolation with methylobacteria.</title>
        <authorList>
            <person name="Hendrix J."/>
            <person name="Epperson L.E."/>
            <person name="Tong E.I."/>
            <person name="Chan Y.L."/>
            <person name="Hasan N.A."/>
            <person name="Dawrs S.N."/>
            <person name="Norton G.J."/>
            <person name="Virdi R."/>
            <person name="Crooks J.L."/>
            <person name="Chan E.D."/>
            <person name="Honda J.R."/>
            <person name="Strong M."/>
        </authorList>
    </citation>
    <scope>NUCLEOTIDE SEQUENCE [LARGE SCALE GENOMIC DNA]</scope>
    <source>
        <strain evidence="3 4">NJH_HI04-1</strain>
    </source>
</reference>
<dbReference type="EMBL" id="JAQYXP010000007">
    <property type="protein sequence ID" value="MEN3238791.1"/>
    <property type="molecule type" value="Genomic_DNA"/>
</dbReference>
<feature type="compositionally biased region" description="Acidic residues" evidence="1">
    <location>
        <begin position="699"/>
        <end position="710"/>
    </location>
</feature>
<dbReference type="InterPro" id="IPR003115">
    <property type="entry name" value="ParB_N"/>
</dbReference>
<dbReference type="SUPFAM" id="SSF110849">
    <property type="entry name" value="ParB/Sulfiredoxin"/>
    <property type="match status" value="1"/>
</dbReference>
<proteinExistence type="predicted"/>
<evidence type="ECO:0000259" key="2">
    <source>
        <dbReference type="SMART" id="SM00470"/>
    </source>
</evidence>
<name>A0ABV0A5R2_9HYPH</name>
<dbReference type="InterPro" id="IPR050336">
    <property type="entry name" value="Chromosome_partition/occlusion"/>
</dbReference>
<evidence type="ECO:0000313" key="4">
    <source>
        <dbReference type="Proteomes" id="UP001407347"/>
    </source>
</evidence>
<dbReference type="Pfam" id="PF02195">
    <property type="entry name" value="ParB_N"/>
    <property type="match status" value="1"/>
</dbReference>
<dbReference type="InterPro" id="IPR036086">
    <property type="entry name" value="ParB/Sulfiredoxin_sf"/>
</dbReference>
<dbReference type="CDD" id="cd16406">
    <property type="entry name" value="ParB_N_like"/>
    <property type="match status" value="1"/>
</dbReference>